<dbReference type="AlphaFoldDB" id="A0A9P5Y2B8"/>
<sequence length="84" mass="9577">MKMLRLHSLCLRVASTGHMGVWTQITSPESGLLYHQLPYESCGMIETLMFLTSHSVIIYELAMIVSRPPDARSFLTQFSQVLYL</sequence>
<dbReference type="Proteomes" id="UP000807353">
    <property type="component" value="Unassembled WGS sequence"/>
</dbReference>
<accession>A0A9P5Y2B8</accession>
<dbReference type="EMBL" id="MU150290">
    <property type="protein sequence ID" value="KAF9461023.1"/>
    <property type="molecule type" value="Genomic_DNA"/>
</dbReference>
<organism evidence="1 2">
    <name type="scientific">Collybia nuda</name>
    <dbReference type="NCBI Taxonomy" id="64659"/>
    <lineage>
        <taxon>Eukaryota</taxon>
        <taxon>Fungi</taxon>
        <taxon>Dikarya</taxon>
        <taxon>Basidiomycota</taxon>
        <taxon>Agaricomycotina</taxon>
        <taxon>Agaricomycetes</taxon>
        <taxon>Agaricomycetidae</taxon>
        <taxon>Agaricales</taxon>
        <taxon>Tricholomatineae</taxon>
        <taxon>Clitocybaceae</taxon>
        <taxon>Collybia</taxon>
    </lineage>
</organism>
<reference evidence="1" key="1">
    <citation type="submission" date="2020-11" db="EMBL/GenBank/DDBJ databases">
        <authorList>
            <consortium name="DOE Joint Genome Institute"/>
            <person name="Ahrendt S."/>
            <person name="Riley R."/>
            <person name="Andreopoulos W."/>
            <person name="Labutti K."/>
            <person name="Pangilinan J."/>
            <person name="Ruiz-Duenas F.J."/>
            <person name="Barrasa J.M."/>
            <person name="Sanchez-Garcia M."/>
            <person name="Camarero S."/>
            <person name="Miyauchi S."/>
            <person name="Serrano A."/>
            <person name="Linde D."/>
            <person name="Babiker R."/>
            <person name="Drula E."/>
            <person name="Ayuso-Fernandez I."/>
            <person name="Pacheco R."/>
            <person name="Padilla G."/>
            <person name="Ferreira P."/>
            <person name="Barriuso J."/>
            <person name="Kellner H."/>
            <person name="Castanera R."/>
            <person name="Alfaro M."/>
            <person name="Ramirez L."/>
            <person name="Pisabarro A.G."/>
            <person name="Kuo A."/>
            <person name="Tritt A."/>
            <person name="Lipzen A."/>
            <person name="He G."/>
            <person name="Yan M."/>
            <person name="Ng V."/>
            <person name="Cullen D."/>
            <person name="Martin F."/>
            <person name="Rosso M.-N."/>
            <person name="Henrissat B."/>
            <person name="Hibbett D."/>
            <person name="Martinez A.T."/>
            <person name="Grigoriev I.V."/>
        </authorList>
    </citation>
    <scope>NUCLEOTIDE SEQUENCE</scope>
    <source>
        <strain evidence="1">CBS 247.69</strain>
    </source>
</reference>
<name>A0A9P5Y2B8_9AGAR</name>
<protein>
    <submittedName>
        <fullName evidence="1">Uncharacterized protein</fullName>
    </submittedName>
</protein>
<gene>
    <name evidence="1" type="ORF">BDZ94DRAFT_1264695</name>
</gene>
<proteinExistence type="predicted"/>
<evidence type="ECO:0000313" key="1">
    <source>
        <dbReference type="EMBL" id="KAF9461023.1"/>
    </source>
</evidence>
<evidence type="ECO:0000313" key="2">
    <source>
        <dbReference type="Proteomes" id="UP000807353"/>
    </source>
</evidence>
<keyword evidence="2" id="KW-1185">Reference proteome</keyword>
<comment type="caution">
    <text evidence="1">The sequence shown here is derived from an EMBL/GenBank/DDBJ whole genome shotgun (WGS) entry which is preliminary data.</text>
</comment>